<dbReference type="EC" id="3.4.19.12" evidence="7"/>
<dbReference type="Proteomes" id="UP000243459">
    <property type="component" value="Chromosome 5"/>
</dbReference>
<dbReference type="Gene3D" id="3.90.70.10">
    <property type="entry name" value="Cysteine proteinases"/>
    <property type="match status" value="2"/>
</dbReference>
<dbReference type="PROSITE" id="PS00973">
    <property type="entry name" value="USP_2"/>
    <property type="match status" value="1"/>
</dbReference>
<dbReference type="InterPro" id="IPR050185">
    <property type="entry name" value="Ub_carboxyl-term_hydrolase"/>
</dbReference>
<feature type="domain" description="USP" evidence="9">
    <location>
        <begin position="278"/>
        <end position="871"/>
    </location>
</feature>
<dbReference type="InterPro" id="IPR028889">
    <property type="entry name" value="USP"/>
</dbReference>
<evidence type="ECO:0000256" key="1">
    <source>
        <dbReference type="ARBA" id="ARBA00000707"/>
    </source>
</evidence>
<keyword evidence="3 7" id="KW-0645">Protease</keyword>
<dbReference type="InterPro" id="IPR057372">
    <property type="entry name" value="Ubiquitin_UBP8/5"/>
</dbReference>
<keyword evidence="11" id="KW-1185">Reference proteome</keyword>
<feature type="region of interest" description="Disordered" evidence="8">
    <location>
        <begin position="886"/>
        <end position="911"/>
    </location>
</feature>
<reference evidence="11" key="1">
    <citation type="journal article" date="2017" name="Nat. Commun.">
        <title>The asparagus genome sheds light on the origin and evolution of a young Y chromosome.</title>
        <authorList>
            <person name="Harkess A."/>
            <person name="Zhou J."/>
            <person name="Xu C."/>
            <person name="Bowers J.E."/>
            <person name="Van der Hulst R."/>
            <person name="Ayyampalayam S."/>
            <person name="Mercati F."/>
            <person name="Riccardi P."/>
            <person name="McKain M.R."/>
            <person name="Kakrana A."/>
            <person name="Tang H."/>
            <person name="Ray J."/>
            <person name="Groenendijk J."/>
            <person name="Arikit S."/>
            <person name="Mathioni S.M."/>
            <person name="Nakano M."/>
            <person name="Shan H."/>
            <person name="Telgmann-Rauber A."/>
            <person name="Kanno A."/>
            <person name="Yue Z."/>
            <person name="Chen H."/>
            <person name="Li W."/>
            <person name="Chen Y."/>
            <person name="Xu X."/>
            <person name="Zhang Y."/>
            <person name="Luo S."/>
            <person name="Chen H."/>
            <person name="Gao J."/>
            <person name="Mao Z."/>
            <person name="Pires J.C."/>
            <person name="Luo M."/>
            <person name="Kudrna D."/>
            <person name="Wing R.A."/>
            <person name="Meyers B.C."/>
            <person name="Yi K."/>
            <person name="Kong H."/>
            <person name="Lavrijsen P."/>
            <person name="Sunseri F."/>
            <person name="Falavigna A."/>
            <person name="Ye Y."/>
            <person name="Leebens-Mack J.H."/>
            <person name="Chen G."/>
        </authorList>
    </citation>
    <scope>NUCLEOTIDE SEQUENCE [LARGE SCALE GENOMIC DNA]</scope>
    <source>
        <strain evidence="11">cv. DH0086</strain>
    </source>
</reference>
<evidence type="ECO:0000256" key="2">
    <source>
        <dbReference type="ARBA" id="ARBA00009085"/>
    </source>
</evidence>
<evidence type="ECO:0000256" key="3">
    <source>
        <dbReference type="ARBA" id="ARBA00022670"/>
    </source>
</evidence>
<dbReference type="Pfam" id="PF00443">
    <property type="entry name" value="UCH"/>
    <property type="match status" value="1"/>
</dbReference>
<dbReference type="OMA" id="ELVHIWD"/>
<dbReference type="GO" id="GO:0016579">
    <property type="term" value="P:protein deubiquitination"/>
    <property type="evidence" value="ECO:0007669"/>
    <property type="project" value="InterPro"/>
</dbReference>
<dbReference type="PANTHER" id="PTHR21646:SF24">
    <property type="entry name" value="UBIQUITIN CARBOXYL-TERMINAL HYDROLASE"/>
    <property type="match status" value="1"/>
</dbReference>
<dbReference type="Pfam" id="PF25242">
    <property type="entry name" value="Ubiquitin_UBP8"/>
    <property type="match status" value="1"/>
</dbReference>
<dbReference type="AlphaFoldDB" id="A0A5P1ESA5"/>
<dbReference type="PANTHER" id="PTHR21646">
    <property type="entry name" value="UBIQUITIN CARBOXYL-TERMINAL HYDROLASE"/>
    <property type="match status" value="1"/>
</dbReference>
<comment type="catalytic activity">
    <reaction evidence="1 7">
        <text>Thiol-dependent hydrolysis of ester, thioester, amide, peptide and isopeptide bonds formed by the C-terminal Gly of ubiquitin (a 76-residue protein attached to proteins as an intracellular targeting signal).</text>
        <dbReference type="EC" id="3.4.19.12"/>
    </reaction>
</comment>
<organism evidence="10 11">
    <name type="scientific">Asparagus officinalis</name>
    <name type="common">Garden asparagus</name>
    <dbReference type="NCBI Taxonomy" id="4686"/>
    <lineage>
        <taxon>Eukaryota</taxon>
        <taxon>Viridiplantae</taxon>
        <taxon>Streptophyta</taxon>
        <taxon>Embryophyta</taxon>
        <taxon>Tracheophyta</taxon>
        <taxon>Spermatophyta</taxon>
        <taxon>Magnoliopsida</taxon>
        <taxon>Liliopsida</taxon>
        <taxon>Asparagales</taxon>
        <taxon>Asparagaceae</taxon>
        <taxon>Asparagoideae</taxon>
        <taxon>Asparagus</taxon>
    </lineage>
</organism>
<proteinExistence type="inferred from homology"/>
<accession>A0A5P1ESA5</accession>
<dbReference type="GO" id="GO:0004843">
    <property type="term" value="F:cysteine-type deubiquitinase activity"/>
    <property type="evidence" value="ECO:0007669"/>
    <property type="project" value="UniProtKB-UniRule"/>
</dbReference>
<protein>
    <recommendedName>
        <fullName evidence="7">Ubiquitin carboxyl-terminal hydrolase</fullName>
        <ecNumber evidence="7">3.4.19.12</ecNumber>
    </recommendedName>
</protein>
<evidence type="ECO:0000313" key="11">
    <source>
        <dbReference type="Proteomes" id="UP000243459"/>
    </source>
</evidence>
<dbReference type="InterPro" id="IPR001394">
    <property type="entry name" value="Peptidase_C19_UCH"/>
</dbReference>
<evidence type="ECO:0000256" key="7">
    <source>
        <dbReference type="RuleBase" id="RU366025"/>
    </source>
</evidence>
<name>A0A5P1ESA5_ASPOF</name>
<dbReference type="GO" id="GO:0006508">
    <property type="term" value="P:proteolysis"/>
    <property type="evidence" value="ECO:0007669"/>
    <property type="project" value="UniProtKB-KW"/>
</dbReference>
<dbReference type="PROSITE" id="PS00972">
    <property type="entry name" value="USP_1"/>
    <property type="match status" value="1"/>
</dbReference>
<evidence type="ECO:0000259" key="9">
    <source>
        <dbReference type="PROSITE" id="PS50235"/>
    </source>
</evidence>
<sequence length="941" mass="106235">MDGTALEIAGGSAAASAASDDDGRVFLVPYRWWRESQESGPDDGAGGVRGILYSASPGGSPSYGMKIISNIFSSDLVFNLRKDDDLMQNGESEDGVGVSGRSYALIPSDLWSKALKWHNDAASNARSSFSWEDGLAEVYPLMLRITVLRETNVMNVKISKKDNAVENYKRACKIFSVDSEMVRIWDFSGQTDLIFMNEWNRHTRDGPRQADQEILLELQVYLLSDSLNHRIESQKDDLTVQQSKMTSYGGSLLMNGNIGNSDFRSSGSSKRFGSYGLTGLDNLGNTCFMNSAIQCLAHTPMLVEYFLGDYSREINPHNPLGMNGELALAFGELLRKLWAPDRAPVVPRVFKAKLARFAPQFSGFNQHDSQELLAFLLDGLHEDLNRVKCKPYTEVKDSCGRPDEQVADEYWSNHLARNDSIIVDVCQGQYKSTLVCPVCSKVSVTFDPFMYLSLPLPSSASRTMTITIFSSDGTSAPSSYTINVPKYGKCKDLMQALSVACSLRDNESLLVAEIYGNRIIRYLEDPSDAVSLIRDGDRLAAYKLLKDDENYPLVVFTHQRVERYIHSIMSSKKAFGVPLVARLSVAANGSTIRDLYLKLLNPFLRSSDAISDLDHSNINVGEFAKVESSNGPENEGIAEAAEVGDCVQDEFQFYITDEKCQAMHSKIDMDESTSLTGLQKQLHVIVCWQEKAPEKYDIELLNSLPEIYKSALFSKRPQEPISLYSCLEAFLKEEPLGPEDMWYCPSCKEHRQACKKLDLWRLPEILVIHLKRFSYSRFLKNKLETFVDFPIDDLELSDYIAYKTQQPSHRYRLYAISNHYGSMGGGHYTAYVHQYTSLPSIFKFPGGKKRKMDRSMQERFRQCFIEWVKQQESDLDELLRAIPVSSDGRREESSGDPDESQLRSLVEKGVNHSEEYTRRRRALARDYVPTFFRPIRAHAVD</sequence>
<evidence type="ECO:0000256" key="4">
    <source>
        <dbReference type="ARBA" id="ARBA00022786"/>
    </source>
</evidence>
<keyword evidence="6 7" id="KW-0788">Thiol protease</keyword>
<dbReference type="InterPro" id="IPR038765">
    <property type="entry name" value="Papain-like_cys_pep_sf"/>
</dbReference>
<dbReference type="EMBL" id="CM007385">
    <property type="protein sequence ID" value="ONK68836.1"/>
    <property type="molecule type" value="Genomic_DNA"/>
</dbReference>
<gene>
    <name evidence="10" type="ORF">A4U43_C05F16520</name>
</gene>
<dbReference type="Gramene" id="ONK68836">
    <property type="protein sequence ID" value="ONK68836"/>
    <property type="gene ID" value="A4U43_C05F16520"/>
</dbReference>
<dbReference type="PROSITE" id="PS50235">
    <property type="entry name" value="USP_3"/>
    <property type="match status" value="1"/>
</dbReference>
<dbReference type="SUPFAM" id="SSF54001">
    <property type="entry name" value="Cysteine proteinases"/>
    <property type="match status" value="1"/>
</dbReference>
<comment type="function">
    <text evidence="7">Recognizes and hydrolyzes the peptide bond at the C-terminal Gly of ubiquitin. Involved in the processing of poly-ubiquitin precursors as well as that of ubiquitinated proteins.</text>
</comment>
<evidence type="ECO:0000256" key="5">
    <source>
        <dbReference type="ARBA" id="ARBA00022801"/>
    </source>
</evidence>
<evidence type="ECO:0000313" key="10">
    <source>
        <dbReference type="EMBL" id="ONK68836.1"/>
    </source>
</evidence>
<keyword evidence="5 7" id="KW-0378">Hydrolase</keyword>
<evidence type="ECO:0000256" key="6">
    <source>
        <dbReference type="ARBA" id="ARBA00022807"/>
    </source>
</evidence>
<dbReference type="CDD" id="cd02674">
    <property type="entry name" value="Peptidase_C19R"/>
    <property type="match status" value="1"/>
</dbReference>
<keyword evidence="4 7" id="KW-0833">Ubl conjugation pathway</keyword>
<evidence type="ECO:0000256" key="8">
    <source>
        <dbReference type="SAM" id="MobiDB-lite"/>
    </source>
</evidence>
<comment type="similarity">
    <text evidence="2 7">Belongs to the peptidase C19 family.</text>
</comment>
<dbReference type="InterPro" id="IPR018200">
    <property type="entry name" value="USP_CS"/>
</dbReference>